<dbReference type="Pfam" id="PF12937">
    <property type="entry name" value="F-box-like"/>
    <property type="match status" value="1"/>
</dbReference>
<dbReference type="EMBL" id="CAJVPV010001845">
    <property type="protein sequence ID" value="CAG8510063.1"/>
    <property type="molecule type" value="Genomic_DNA"/>
</dbReference>
<dbReference type="Proteomes" id="UP000789342">
    <property type="component" value="Unassembled WGS sequence"/>
</dbReference>
<evidence type="ECO:0000259" key="1">
    <source>
        <dbReference type="PROSITE" id="PS50181"/>
    </source>
</evidence>
<protein>
    <submittedName>
        <fullName evidence="2">5498_t:CDS:1</fullName>
    </submittedName>
</protein>
<dbReference type="OrthoDB" id="9970274at2759"/>
<dbReference type="Gene3D" id="1.20.1280.50">
    <property type="match status" value="1"/>
</dbReference>
<feature type="domain" description="F-box" evidence="1">
    <location>
        <begin position="5"/>
        <end position="51"/>
    </location>
</feature>
<name>A0A9N8ZVR5_9GLOM</name>
<dbReference type="InterPro" id="IPR001810">
    <property type="entry name" value="F-box_dom"/>
</dbReference>
<dbReference type="PANTHER" id="PTHR31960">
    <property type="entry name" value="F-BOX PROTEIN PP2-A15"/>
    <property type="match status" value="1"/>
</dbReference>
<dbReference type="PROSITE" id="PS50181">
    <property type="entry name" value="FBOX"/>
    <property type="match status" value="1"/>
</dbReference>
<dbReference type="AlphaFoldDB" id="A0A9N8ZVR5"/>
<comment type="caution">
    <text evidence="2">The sequence shown here is derived from an EMBL/GenBank/DDBJ whole genome shotgun (WGS) entry which is preliminary data.</text>
</comment>
<organism evidence="2 3">
    <name type="scientific">Acaulospora morrowiae</name>
    <dbReference type="NCBI Taxonomy" id="94023"/>
    <lineage>
        <taxon>Eukaryota</taxon>
        <taxon>Fungi</taxon>
        <taxon>Fungi incertae sedis</taxon>
        <taxon>Mucoromycota</taxon>
        <taxon>Glomeromycotina</taxon>
        <taxon>Glomeromycetes</taxon>
        <taxon>Diversisporales</taxon>
        <taxon>Acaulosporaceae</taxon>
        <taxon>Acaulospora</taxon>
    </lineage>
</organism>
<evidence type="ECO:0000313" key="3">
    <source>
        <dbReference type="Proteomes" id="UP000789342"/>
    </source>
</evidence>
<gene>
    <name evidence="2" type="ORF">AMORRO_LOCUS3680</name>
</gene>
<dbReference type="PANTHER" id="PTHR31960:SF26">
    <property type="entry name" value="F-BOX DOMAIN CONTAINING PROTEIN"/>
    <property type="match status" value="1"/>
</dbReference>
<keyword evidence="3" id="KW-1185">Reference proteome</keyword>
<evidence type="ECO:0000313" key="2">
    <source>
        <dbReference type="EMBL" id="CAG8510063.1"/>
    </source>
</evidence>
<proteinExistence type="predicted"/>
<accession>A0A9N8ZVR5</accession>
<sequence length="293" mass="33837">MSNSKSYLLSLPNEITAEILGNTKPEDICSISLSNQKFYKFFHDDYVWKLMCKNQYPSAIILEAQKDLDEDRVLKQLFTTVPEPKTDASLSSLCTGQEVESSTDVHSVTEKTNPIIYIAKDRGVRWVSLNGPSVRGQTLWEIITRRSAYGKVIRLDLYDVNVFKVTATHKFVQPGTYDVIWRVKLERDFSLKSLNFMVQVTASDYRVVAETGLFTMRYDSKIDIQSKGNWVEYCPHEIVVPEERTVDGKYFWYAVVCNIYDYSGNPVNGLIVDYVKLRYHQDGRCEVFEENHD</sequence>
<dbReference type="SUPFAM" id="SSF81383">
    <property type="entry name" value="F-box domain"/>
    <property type="match status" value="1"/>
</dbReference>
<dbReference type="InterPro" id="IPR036047">
    <property type="entry name" value="F-box-like_dom_sf"/>
</dbReference>
<reference evidence="2" key="1">
    <citation type="submission" date="2021-06" db="EMBL/GenBank/DDBJ databases">
        <authorList>
            <person name="Kallberg Y."/>
            <person name="Tangrot J."/>
            <person name="Rosling A."/>
        </authorList>
    </citation>
    <scope>NUCLEOTIDE SEQUENCE</scope>
    <source>
        <strain evidence="2">CL551</strain>
    </source>
</reference>